<organism evidence="8 9">
    <name type="scientific">Blyttiomyces helicus</name>
    <dbReference type="NCBI Taxonomy" id="388810"/>
    <lineage>
        <taxon>Eukaryota</taxon>
        <taxon>Fungi</taxon>
        <taxon>Fungi incertae sedis</taxon>
        <taxon>Chytridiomycota</taxon>
        <taxon>Chytridiomycota incertae sedis</taxon>
        <taxon>Chytridiomycetes</taxon>
        <taxon>Chytridiomycetes incertae sedis</taxon>
        <taxon>Blyttiomyces</taxon>
    </lineage>
</organism>
<feature type="compositionally biased region" description="Pro residues" evidence="6">
    <location>
        <begin position="1"/>
        <end position="12"/>
    </location>
</feature>
<dbReference type="OrthoDB" id="10260857at2759"/>
<dbReference type="GO" id="GO:0006623">
    <property type="term" value="P:protein targeting to vacuole"/>
    <property type="evidence" value="ECO:0007669"/>
    <property type="project" value="TreeGrafter"/>
</dbReference>
<evidence type="ECO:0000313" key="8">
    <source>
        <dbReference type="EMBL" id="RKO90422.1"/>
    </source>
</evidence>
<reference evidence="9" key="1">
    <citation type="journal article" date="2018" name="Nat. Microbiol.">
        <title>Leveraging single-cell genomics to expand the fungal tree of life.</title>
        <authorList>
            <person name="Ahrendt S.R."/>
            <person name="Quandt C.A."/>
            <person name="Ciobanu D."/>
            <person name="Clum A."/>
            <person name="Salamov A."/>
            <person name="Andreopoulos B."/>
            <person name="Cheng J.F."/>
            <person name="Woyke T."/>
            <person name="Pelin A."/>
            <person name="Henrissat B."/>
            <person name="Reynolds N.K."/>
            <person name="Benny G.L."/>
            <person name="Smith M.E."/>
            <person name="James T.Y."/>
            <person name="Grigoriev I.V."/>
        </authorList>
    </citation>
    <scope>NUCLEOTIDE SEQUENCE [LARGE SCALE GENOMIC DNA]</scope>
</reference>
<name>A0A4P9WDJ2_9FUNG</name>
<dbReference type="GO" id="GO:0006612">
    <property type="term" value="P:protein targeting to membrane"/>
    <property type="evidence" value="ECO:0007669"/>
    <property type="project" value="TreeGrafter"/>
</dbReference>
<evidence type="ECO:0000256" key="2">
    <source>
        <dbReference type="ARBA" id="ARBA00007617"/>
    </source>
</evidence>
<dbReference type="SUPFAM" id="SSF54495">
    <property type="entry name" value="UBC-like"/>
    <property type="match status" value="1"/>
</dbReference>
<dbReference type="CDD" id="cd11685">
    <property type="entry name" value="UEV_TSG101-like"/>
    <property type="match status" value="1"/>
</dbReference>
<keyword evidence="3" id="KW-0813">Transport</keyword>
<feature type="region of interest" description="Disordered" evidence="6">
    <location>
        <begin position="153"/>
        <end position="188"/>
    </location>
</feature>
<evidence type="ECO:0000256" key="5">
    <source>
        <dbReference type="ARBA" id="ARBA00022927"/>
    </source>
</evidence>
<protein>
    <recommendedName>
        <fullName evidence="7">VPS37 C-terminal domain-containing protein</fullName>
    </recommendedName>
</protein>
<dbReference type="InterPro" id="IPR009851">
    <property type="entry name" value="Mod_r"/>
</dbReference>
<evidence type="ECO:0000256" key="6">
    <source>
        <dbReference type="SAM" id="MobiDB-lite"/>
    </source>
</evidence>
<keyword evidence="9" id="KW-1185">Reference proteome</keyword>
<dbReference type="GO" id="GO:0000813">
    <property type="term" value="C:ESCRT I complex"/>
    <property type="evidence" value="ECO:0007669"/>
    <property type="project" value="TreeGrafter"/>
</dbReference>
<feature type="domain" description="VPS37 C-terminal" evidence="7">
    <location>
        <begin position="205"/>
        <end position="288"/>
    </location>
</feature>
<evidence type="ECO:0000256" key="1">
    <source>
        <dbReference type="ARBA" id="ARBA00004177"/>
    </source>
</evidence>
<comment type="subcellular location">
    <subcellularLocation>
        <location evidence="1">Endosome</location>
    </subcellularLocation>
</comment>
<evidence type="ECO:0000256" key="4">
    <source>
        <dbReference type="ARBA" id="ARBA00022753"/>
    </source>
</evidence>
<proteinExistence type="inferred from homology"/>
<accession>A0A4P9WDJ2</accession>
<dbReference type="GO" id="GO:0043162">
    <property type="term" value="P:ubiquitin-dependent protein catabolic process via the multivesicular body sorting pathway"/>
    <property type="evidence" value="ECO:0007669"/>
    <property type="project" value="TreeGrafter"/>
</dbReference>
<gene>
    <name evidence="8" type="ORF">BDK51DRAFT_51757</name>
</gene>
<dbReference type="InterPro" id="IPR016135">
    <property type="entry name" value="UBQ-conjugating_enzyme/RWD"/>
</dbReference>
<dbReference type="Proteomes" id="UP000269721">
    <property type="component" value="Unassembled WGS sequence"/>
</dbReference>
<dbReference type="PANTHER" id="PTHR13678:SF2">
    <property type="entry name" value="VACUOLAR PROTEIN SORTING-ASSOCIATED PROTEIN 37A"/>
    <property type="match status" value="1"/>
</dbReference>
<comment type="similarity">
    <text evidence="2">Belongs to the VPS37 family.</text>
</comment>
<keyword evidence="4" id="KW-0967">Endosome</keyword>
<dbReference type="PANTHER" id="PTHR13678">
    <property type="entry name" value="VACUOLAR PROTEIN SORTING-ASSOCIATED PROTEIN 37"/>
    <property type="match status" value="1"/>
</dbReference>
<evidence type="ECO:0000259" key="7">
    <source>
        <dbReference type="Pfam" id="PF07200"/>
    </source>
</evidence>
<dbReference type="EMBL" id="KZ995567">
    <property type="protein sequence ID" value="RKO90422.1"/>
    <property type="molecule type" value="Genomic_DNA"/>
</dbReference>
<dbReference type="Pfam" id="PF07200">
    <property type="entry name" value="Mod_r"/>
    <property type="match status" value="1"/>
</dbReference>
<evidence type="ECO:0000256" key="3">
    <source>
        <dbReference type="ARBA" id="ARBA00022448"/>
    </source>
</evidence>
<feature type="region of interest" description="Disordered" evidence="6">
    <location>
        <begin position="1"/>
        <end position="37"/>
    </location>
</feature>
<sequence>MSGQPPPIPPAPSRATGAIFPGRQSLDDQRSWGTSSQDLRRKQIASFSVYNLTATEIQKDAQYELPVHTPAMTLFLNISLPSNFPVVPPVISSKPPAHHEWLDPNGVVIGHPKLRFWNQHDSLGKLVKEIVQELTVRPPVPLHGMNLNSSRAAKSPAYLPNPTVTRSQTVPASAAPSPTFQSYPSKTTNTSAHPFFSPELAHLDSKTAEELEALLKDEDALDEIVNGLDDIKAIQREQAELLASNEALARKNLTREPDVKAISDSVKEQQAILLEEREKFDKQLMLQQDRLVVGLCG</sequence>
<dbReference type="AlphaFoldDB" id="A0A4P9WDJ2"/>
<keyword evidence="5" id="KW-0653">Protein transport</keyword>
<feature type="compositionally biased region" description="Polar residues" evidence="6">
    <location>
        <begin position="162"/>
        <end position="188"/>
    </location>
</feature>
<evidence type="ECO:0000313" key="9">
    <source>
        <dbReference type="Proteomes" id="UP000269721"/>
    </source>
</evidence>